<keyword evidence="1" id="KW-1133">Transmembrane helix</keyword>
<dbReference type="AlphaFoldDB" id="A0A0A8YTG6"/>
<protein>
    <submittedName>
        <fullName evidence="2">Uncharacterized protein</fullName>
    </submittedName>
</protein>
<accession>A0A0A8YTG6</accession>
<feature type="transmembrane region" description="Helical" evidence="1">
    <location>
        <begin position="21"/>
        <end position="40"/>
    </location>
</feature>
<organism evidence="2">
    <name type="scientific">Arundo donax</name>
    <name type="common">Giant reed</name>
    <name type="synonym">Donax arundinaceus</name>
    <dbReference type="NCBI Taxonomy" id="35708"/>
    <lineage>
        <taxon>Eukaryota</taxon>
        <taxon>Viridiplantae</taxon>
        <taxon>Streptophyta</taxon>
        <taxon>Embryophyta</taxon>
        <taxon>Tracheophyta</taxon>
        <taxon>Spermatophyta</taxon>
        <taxon>Magnoliopsida</taxon>
        <taxon>Liliopsida</taxon>
        <taxon>Poales</taxon>
        <taxon>Poaceae</taxon>
        <taxon>PACMAD clade</taxon>
        <taxon>Arundinoideae</taxon>
        <taxon>Arundineae</taxon>
        <taxon>Arundo</taxon>
    </lineage>
</organism>
<reference evidence="2" key="2">
    <citation type="journal article" date="2015" name="Data Brief">
        <title>Shoot transcriptome of the giant reed, Arundo donax.</title>
        <authorList>
            <person name="Barrero R.A."/>
            <person name="Guerrero F.D."/>
            <person name="Moolhuijzen P."/>
            <person name="Goolsby J.A."/>
            <person name="Tidwell J."/>
            <person name="Bellgard S.E."/>
            <person name="Bellgard M.I."/>
        </authorList>
    </citation>
    <scope>NUCLEOTIDE SEQUENCE</scope>
    <source>
        <tissue evidence="2">Shoot tissue taken approximately 20 cm above the soil surface</tissue>
    </source>
</reference>
<evidence type="ECO:0000313" key="2">
    <source>
        <dbReference type="EMBL" id="JAD27875.1"/>
    </source>
</evidence>
<sequence>MDIITISRAFLYDYIETSLHMIRHCISAYLMLCIFLLVCFPL</sequence>
<keyword evidence="1" id="KW-0472">Membrane</keyword>
<name>A0A0A8YTG6_ARUDO</name>
<evidence type="ECO:0000256" key="1">
    <source>
        <dbReference type="SAM" id="Phobius"/>
    </source>
</evidence>
<keyword evidence="1" id="KW-0812">Transmembrane</keyword>
<reference evidence="2" key="1">
    <citation type="submission" date="2014-09" db="EMBL/GenBank/DDBJ databases">
        <authorList>
            <person name="Magalhaes I.L.F."/>
            <person name="Oliveira U."/>
            <person name="Santos F.R."/>
            <person name="Vidigal T.H.D.A."/>
            <person name="Brescovit A.D."/>
            <person name="Santos A.J."/>
        </authorList>
    </citation>
    <scope>NUCLEOTIDE SEQUENCE</scope>
    <source>
        <tissue evidence="2">Shoot tissue taken approximately 20 cm above the soil surface</tissue>
    </source>
</reference>
<proteinExistence type="predicted"/>
<dbReference type="EMBL" id="GBRH01270020">
    <property type="protein sequence ID" value="JAD27875.1"/>
    <property type="molecule type" value="Transcribed_RNA"/>
</dbReference>